<organism evidence="3 5">
    <name type="scientific">Brachybacterium saurashtrense</name>
    <dbReference type="NCBI Taxonomy" id="556288"/>
    <lineage>
        <taxon>Bacteria</taxon>
        <taxon>Bacillati</taxon>
        <taxon>Actinomycetota</taxon>
        <taxon>Actinomycetes</taxon>
        <taxon>Micrococcales</taxon>
        <taxon>Dermabacteraceae</taxon>
        <taxon>Brachybacterium</taxon>
    </lineage>
</organism>
<feature type="transmembrane region" description="Helical" evidence="1">
    <location>
        <begin position="274"/>
        <end position="294"/>
    </location>
</feature>
<name>A0A345YPQ9_9MICO</name>
<sequence length="337" mass="35849">MTVIDSYLDTLFAPYPTTPRLREARRELRAMMEDKQQDLMADGLSESQAVGQVIAEFGTLEEAAPVLGIDAELSQAAAAPTAPVLDIDRARRYVEAMQRTRWMPATGLALFVLCAAPLLLLLAMSSGLSGEPATWAVAVGITAVLVLVALGLLLMTLQDLQLKDFEDIGEGEFTPGPQVRPFAEDLRRRRRRPVALAGGAAIGLWILCALPVILSGLLAPQGSPAPLYGVSGTLAMVAAGLALWTSAGWSDTAVSALLQEEGEEDDSPERSDSAAVRVIAAIYWPLATAVYLAWSFASNDWGITWLVWPVAGVLYAGLSGLGVALRRDEGAAKARAH</sequence>
<reference evidence="3 5" key="2">
    <citation type="submission" date="2018-08" db="EMBL/GenBank/DDBJ databases">
        <title>Brachybacterium saurashtrense DSM 23186.</title>
        <authorList>
            <person name="Li Y."/>
        </authorList>
    </citation>
    <scope>NUCLEOTIDE SEQUENCE [LARGE SCALE GENOMIC DNA]</scope>
    <source>
        <strain evidence="3 5">DSM 23186</strain>
    </source>
</reference>
<feature type="transmembrane region" description="Helical" evidence="1">
    <location>
        <begin position="102"/>
        <end position="123"/>
    </location>
</feature>
<keyword evidence="1" id="KW-0812">Transmembrane</keyword>
<keyword evidence="4" id="KW-1185">Reference proteome</keyword>
<dbReference type="OrthoDB" id="9815852at2"/>
<keyword evidence="1" id="KW-1133">Transmembrane helix</keyword>
<evidence type="ECO:0000313" key="3">
    <source>
        <dbReference type="EMBL" id="RRR23649.1"/>
    </source>
</evidence>
<feature type="transmembrane region" description="Helical" evidence="1">
    <location>
        <begin position="306"/>
        <end position="325"/>
    </location>
</feature>
<feature type="transmembrane region" description="Helical" evidence="1">
    <location>
        <begin position="225"/>
        <end position="244"/>
    </location>
</feature>
<proteinExistence type="predicted"/>
<feature type="transmembrane region" description="Helical" evidence="1">
    <location>
        <begin position="194"/>
        <end position="219"/>
    </location>
</feature>
<protein>
    <recommendedName>
        <fullName evidence="6">XRE family transcriptional regulator</fullName>
    </recommendedName>
</protein>
<gene>
    <name evidence="2" type="ORF">DWV08_10015</name>
    <name evidence="3" type="ORF">DXU92_01765</name>
</gene>
<dbReference type="Proteomes" id="UP000254236">
    <property type="component" value="Chromosome"/>
</dbReference>
<dbReference type="InterPro" id="IPR047928">
    <property type="entry name" value="Perm_prefix_1"/>
</dbReference>
<evidence type="ECO:0000256" key="1">
    <source>
        <dbReference type="SAM" id="Phobius"/>
    </source>
</evidence>
<dbReference type="AlphaFoldDB" id="A0A345YPQ9"/>
<dbReference type="Proteomes" id="UP000282185">
    <property type="component" value="Unassembled WGS sequence"/>
</dbReference>
<dbReference type="EMBL" id="QSWH01000002">
    <property type="protein sequence ID" value="RRR23649.1"/>
    <property type="molecule type" value="Genomic_DNA"/>
</dbReference>
<dbReference type="KEGG" id="bsau:DWV08_10015"/>
<evidence type="ECO:0008006" key="6">
    <source>
        <dbReference type="Google" id="ProtNLM"/>
    </source>
</evidence>
<evidence type="ECO:0000313" key="5">
    <source>
        <dbReference type="Proteomes" id="UP000282185"/>
    </source>
</evidence>
<feature type="transmembrane region" description="Helical" evidence="1">
    <location>
        <begin position="135"/>
        <end position="155"/>
    </location>
</feature>
<reference evidence="2 4" key="1">
    <citation type="submission" date="2018-07" db="EMBL/GenBank/DDBJ databases">
        <title>Brachybacterium saurashtrense DSM 23186 genome sequence.</title>
        <authorList>
            <person name="Guo L."/>
        </authorList>
    </citation>
    <scope>NUCLEOTIDE SEQUENCE [LARGE SCALE GENOMIC DNA]</scope>
    <source>
        <strain evidence="2 4">DSM 23186</strain>
    </source>
</reference>
<evidence type="ECO:0000313" key="2">
    <source>
        <dbReference type="EMBL" id="AXK45911.1"/>
    </source>
</evidence>
<evidence type="ECO:0000313" key="4">
    <source>
        <dbReference type="Proteomes" id="UP000254236"/>
    </source>
</evidence>
<dbReference type="EMBL" id="CP031356">
    <property type="protein sequence ID" value="AXK45911.1"/>
    <property type="molecule type" value="Genomic_DNA"/>
</dbReference>
<dbReference type="RefSeq" id="WP_115413652.1">
    <property type="nucleotide sequence ID" value="NZ_CP031356.1"/>
</dbReference>
<accession>A0A345YPQ9</accession>
<keyword evidence="1" id="KW-0472">Membrane</keyword>
<dbReference type="NCBIfam" id="NF038403">
    <property type="entry name" value="perm_prefix_1"/>
    <property type="match status" value="1"/>
</dbReference>